<comment type="caution">
    <text evidence="2">The sequence shown here is derived from an EMBL/GenBank/DDBJ whole genome shotgun (WGS) entry which is preliminary data.</text>
</comment>
<organism evidence="2 3">
    <name type="scientific">Candidatus Abyssobacteria bacterium SURF_17</name>
    <dbReference type="NCBI Taxonomy" id="2093361"/>
    <lineage>
        <taxon>Bacteria</taxon>
        <taxon>Pseudomonadati</taxon>
        <taxon>Candidatus Hydrogenedentota</taxon>
        <taxon>Candidatus Abyssobacteria</taxon>
    </lineage>
</organism>
<dbReference type="EMBL" id="QZKI01000050">
    <property type="protein sequence ID" value="RJP72079.1"/>
    <property type="molecule type" value="Genomic_DNA"/>
</dbReference>
<accession>A0A419F1K1</accession>
<proteinExistence type="predicted"/>
<evidence type="ECO:0000313" key="3">
    <source>
        <dbReference type="Proteomes" id="UP000285961"/>
    </source>
</evidence>
<protein>
    <submittedName>
        <fullName evidence="2">Uncharacterized protein</fullName>
    </submittedName>
</protein>
<dbReference type="AlphaFoldDB" id="A0A419F1K1"/>
<evidence type="ECO:0000313" key="2">
    <source>
        <dbReference type="EMBL" id="RJP72079.1"/>
    </source>
</evidence>
<evidence type="ECO:0000256" key="1">
    <source>
        <dbReference type="SAM" id="MobiDB-lite"/>
    </source>
</evidence>
<feature type="region of interest" description="Disordered" evidence="1">
    <location>
        <begin position="41"/>
        <end position="62"/>
    </location>
</feature>
<gene>
    <name evidence="2" type="ORF">C4532_06540</name>
</gene>
<dbReference type="Proteomes" id="UP000285961">
    <property type="component" value="Unassembled WGS sequence"/>
</dbReference>
<sequence>MGAILAFLKSLYEYKEKVVLGLLIVAFVSMAVVQVRLKKKSEASGNSGKNPDELISDGWKPAPPRTATQYDVPMLTNPYPLERYYKLLGQKNIFGKPAKDLGKGRGPERTEWLNIRVKSVFDPTQTGNYIAIIEVDKKSRIVKEGQQFEGYEVKRIDGVRSCLTMSWRELDEEREFCKEE</sequence>
<reference evidence="2 3" key="1">
    <citation type="journal article" date="2017" name="ISME J.">
        <title>Energy and carbon metabolisms in a deep terrestrial subsurface fluid microbial community.</title>
        <authorList>
            <person name="Momper L."/>
            <person name="Jungbluth S.P."/>
            <person name="Lee M.D."/>
            <person name="Amend J.P."/>
        </authorList>
    </citation>
    <scope>NUCLEOTIDE SEQUENCE [LARGE SCALE GENOMIC DNA]</scope>
    <source>
        <strain evidence="2">SURF_17</strain>
    </source>
</reference>
<name>A0A419F1K1_9BACT</name>